<accession>A0A646KGE1</accession>
<dbReference type="CDD" id="cd16936">
    <property type="entry name" value="HATPase_RsbW-like"/>
    <property type="match status" value="1"/>
</dbReference>
<reference evidence="4 5" key="1">
    <citation type="submission" date="2019-05" db="EMBL/GenBank/DDBJ databases">
        <title>Comparative genomics and metabolomics analyses of clavulanic acid producing Streptomyces species provides insight into specialized metabolism and evolution of beta-lactam biosynthetic gene clusters.</title>
        <authorList>
            <person name="Moore M.A."/>
            <person name="Cruz-Morales P."/>
            <person name="Barona Gomez F."/>
            <person name="Kapil T."/>
        </authorList>
    </citation>
    <scope>NUCLEOTIDE SEQUENCE [LARGE SCALE GENOMIC DNA]</scope>
    <source>
        <strain evidence="4 5">NRRL 5741</strain>
    </source>
</reference>
<comment type="caution">
    <text evidence="4">The sequence shown here is derived from an EMBL/GenBank/DDBJ whole genome shotgun (WGS) entry which is preliminary data.</text>
</comment>
<dbReference type="AlphaFoldDB" id="A0A646KGE1"/>
<dbReference type="InterPro" id="IPR036890">
    <property type="entry name" value="HATPase_C_sf"/>
</dbReference>
<dbReference type="GO" id="GO:0004674">
    <property type="term" value="F:protein serine/threonine kinase activity"/>
    <property type="evidence" value="ECO:0007669"/>
    <property type="project" value="UniProtKB-KW"/>
</dbReference>
<evidence type="ECO:0000256" key="2">
    <source>
        <dbReference type="SAM" id="MobiDB-lite"/>
    </source>
</evidence>
<dbReference type="RefSeq" id="WP_153523125.1">
    <property type="nucleotide sequence ID" value="NZ_JBEPDZ010000013.1"/>
</dbReference>
<organism evidence="4 5">
    <name type="scientific">Streptomyces jumonjinensis</name>
    <dbReference type="NCBI Taxonomy" id="1945"/>
    <lineage>
        <taxon>Bacteria</taxon>
        <taxon>Bacillati</taxon>
        <taxon>Actinomycetota</taxon>
        <taxon>Actinomycetes</taxon>
        <taxon>Kitasatosporales</taxon>
        <taxon>Streptomycetaceae</taxon>
        <taxon>Streptomyces</taxon>
    </lineage>
</organism>
<feature type="domain" description="Histidine kinase/HSP90-like ATPase" evidence="3">
    <location>
        <begin position="46"/>
        <end position="134"/>
    </location>
</feature>
<evidence type="ECO:0000313" key="5">
    <source>
        <dbReference type="Proteomes" id="UP000419138"/>
    </source>
</evidence>
<keyword evidence="1" id="KW-0808">Transferase</keyword>
<sequence length="142" mass="15307">MKTETPTPTVEFVQRFSATRKAAVQSRLLALHTLDAWGLPRTCPTSESAAQIIAELAANAVTHARLPGRDFELRLTLTPETLRIEVSDALTESTPPPTPAAPSPDAESGRGLFLVDALSSAWGTRPREIGKTVWADLPLLPQ</sequence>
<keyword evidence="1" id="KW-0418">Kinase</keyword>
<evidence type="ECO:0000256" key="1">
    <source>
        <dbReference type="ARBA" id="ARBA00022527"/>
    </source>
</evidence>
<dbReference type="SUPFAM" id="SSF55874">
    <property type="entry name" value="ATPase domain of HSP90 chaperone/DNA topoisomerase II/histidine kinase"/>
    <property type="match status" value="1"/>
</dbReference>
<keyword evidence="4" id="KW-0547">Nucleotide-binding</keyword>
<dbReference type="Gene3D" id="3.30.565.10">
    <property type="entry name" value="Histidine kinase-like ATPase, C-terminal domain"/>
    <property type="match status" value="1"/>
</dbReference>
<evidence type="ECO:0000313" key="4">
    <source>
        <dbReference type="EMBL" id="MQT01293.1"/>
    </source>
</evidence>
<gene>
    <name evidence="4" type="ORF">FF041_13990</name>
</gene>
<dbReference type="Pfam" id="PF13581">
    <property type="entry name" value="HATPase_c_2"/>
    <property type="match status" value="1"/>
</dbReference>
<protein>
    <submittedName>
        <fullName evidence="4">ATP-binding protein</fullName>
    </submittedName>
</protein>
<dbReference type="PANTHER" id="PTHR35526">
    <property type="entry name" value="ANTI-SIGMA-F FACTOR RSBW-RELATED"/>
    <property type="match status" value="1"/>
</dbReference>
<dbReference type="InterPro" id="IPR003594">
    <property type="entry name" value="HATPase_dom"/>
</dbReference>
<proteinExistence type="predicted"/>
<keyword evidence="1" id="KW-0723">Serine/threonine-protein kinase</keyword>
<keyword evidence="4" id="KW-0067">ATP-binding</keyword>
<dbReference type="InterPro" id="IPR050267">
    <property type="entry name" value="Anti-sigma-factor_SerPK"/>
</dbReference>
<dbReference type="EMBL" id="VCLA01000120">
    <property type="protein sequence ID" value="MQT01293.1"/>
    <property type="molecule type" value="Genomic_DNA"/>
</dbReference>
<dbReference type="OrthoDB" id="3473697at2"/>
<keyword evidence="5" id="KW-1185">Reference proteome</keyword>
<dbReference type="GO" id="GO:0005524">
    <property type="term" value="F:ATP binding"/>
    <property type="evidence" value="ECO:0007669"/>
    <property type="project" value="UniProtKB-KW"/>
</dbReference>
<dbReference type="PANTHER" id="PTHR35526:SF3">
    <property type="entry name" value="ANTI-SIGMA-F FACTOR RSBW"/>
    <property type="match status" value="1"/>
</dbReference>
<name>A0A646KGE1_STRJU</name>
<dbReference type="Proteomes" id="UP000419138">
    <property type="component" value="Unassembled WGS sequence"/>
</dbReference>
<evidence type="ECO:0000259" key="3">
    <source>
        <dbReference type="Pfam" id="PF13581"/>
    </source>
</evidence>
<feature type="region of interest" description="Disordered" evidence="2">
    <location>
        <begin position="87"/>
        <end position="109"/>
    </location>
</feature>